<dbReference type="GO" id="GO:0016747">
    <property type="term" value="F:acyltransferase activity, transferring groups other than amino-acyl groups"/>
    <property type="evidence" value="ECO:0007669"/>
    <property type="project" value="InterPro"/>
</dbReference>
<protein>
    <recommendedName>
        <fullName evidence="1">N-acetyltransferase domain-containing protein</fullName>
    </recommendedName>
</protein>
<dbReference type="PANTHER" id="PTHR43792">
    <property type="entry name" value="GNAT FAMILY, PUTATIVE (AFU_ORTHOLOGUE AFUA_3G00765)-RELATED-RELATED"/>
    <property type="match status" value="1"/>
</dbReference>
<dbReference type="AlphaFoldDB" id="A0A124H967"/>
<dbReference type="InterPro" id="IPR051531">
    <property type="entry name" value="N-acetyltransferase"/>
</dbReference>
<feature type="domain" description="N-acetyltransferase" evidence="1">
    <location>
        <begin position="8"/>
        <end position="172"/>
    </location>
</feature>
<dbReference type="EMBL" id="LMWM01000040">
    <property type="protein sequence ID" value="KUM84003.1"/>
    <property type="molecule type" value="Genomic_DNA"/>
</dbReference>
<dbReference type="InterPro" id="IPR016181">
    <property type="entry name" value="Acyl_CoA_acyltransferase"/>
</dbReference>
<dbReference type="PROSITE" id="PS51186">
    <property type="entry name" value="GNAT"/>
    <property type="match status" value="1"/>
</dbReference>
<dbReference type="RefSeq" id="WP_037944816.1">
    <property type="nucleotide sequence ID" value="NZ_KQ948151.1"/>
</dbReference>
<evidence type="ECO:0000313" key="3">
    <source>
        <dbReference type="Proteomes" id="UP000053039"/>
    </source>
</evidence>
<dbReference type="OrthoDB" id="9132139at2"/>
<dbReference type="Pfam" id="PF13302">
    <property type="entry name" value="Acetyltransf_3"/>
    <property type="match status" value="1"/>
</dbReference>
<evidence type="ECO:0000313" key="2">
    <source>
        <dbReference type="EMBL" id="KUM84003.1"/>
    </source>
</evidence>
<sequence length="185" mass="20806">MQMDTPRLRLRRFTPGDAKDFVAYRSDPEVARFQDWEFPLSLESAQRLLRSYSRSDPGAPGWFPYAIEVKADGRVAGDVAVHRQRSGQEAELGFSLARDRQGQGYATEAVAAVLRALFAGGLHTATAECDVRNERSARLLERLGFARTGQRGVFARARRERVDMLMFSLRAERWNALDGQRESGA</sequence>
<dbReference type="InterPro" id="IPR000182">
    <property type="entry name" value="GNAT_dom"/>
</dbReference>
<comment type="caution">
    <text evidence="2">The sequence shown here is derived from an EMBL/GenBank/DDBJ whole genome shotgun (WGS) entry which is preliminary data.</text>
</comment>
<organism evidence="2 3">
    <name type="scientific">Streptomyces pseudovenezuelae</name>
    <dbReference type="NCBI Taxonomy" id="67350"/>
    <lineage>
        <taxon>Bacteria</taxon>
        <taxon>Bacillati</taxon>
        <taxon>Actinomycetota</taxon>
        <taxon>Actinomycetes</taxon>
        <taxon>Kitasatosporales</taxon>
        <taxon>Streptomycetaceae</taxon>
        <taxon>Streptomyces</taxon>
        <taxon>Streptomyces aurantiacus group</taxon>
    </lineage>
</organism>
<evidence type="ECO:0000259" key="1">
    <source>
        <dbReference type="PROSITE" id="PS51186"/>
    </source>
</evidence>
<gene>
    <name evidence="2" type="ORF">AQI94_34285</name>
</gene>
<dbReference type="PANTHER" id="PTHR43792:SF1">
    <property type="entry name" value="N-ACETYLTRANSFERASE DOMAIN-CONTAINING PROTEIN"/>
    <property type="match status" value="1"/>
</dbReference>
<accession>A0A124H967</accession>
<proteinExistence type="predicted"/>
<reference evidence="2 3" key="1">
    <citation type="submission" date="2015-10" db="EMBL/GenBank/DDBJ databases">
        <title>Draft genome sequence of Streptomyces pseudovenezuelae DSM 40212, type strain for the species Streptomyces pseudovenezuelae.</title>
        <authorList>
            <person name="Ruckert C."/>
            <person name="Winkler A."/>
            <person name="Kalinowski J."/>
            <person name="Kampfer P."/>
            <person name="Glaeser S."/>
        </authorList>
    </citation>
    <scope>NUCLEOTIDE SEQUENCE [LARGE SCALE GENOMIC DNA]</scope>
    <source>
        <strain evidence="2 3">DSM 40212</strain>
    </source>
</reference>
<dbReference type="Gene3D" id="3.40.630.30">
    <property type="match status" value="1"/>
</dbReference>
<dbReference type="Proteomes" id="UP000053039">
    <property type="component" value="Unassembled WGS sequence"/>
</dbReference>
<dbReference type="SUPFAM" id="SSF55729">
    <property type="entry name" value="Acyl-CoA N-acyltransferases (Nat)"/>
    <property type="match status" value="1"/>
</dbReference>
<name>A0A124H967_9ACTN</name>